<evidence type="ECO:0000256" key="1">
    <source>
        <dbReference type="ARBA" id="ARBA00022679"/>
    </source>
</evidence>
<keyword evidence="2" id="KW-0012">Acyltransferase</keyword>
<dbReference type="AlphaFoldDB" id="A0A7Z7LGF6"/>
<evidence type="ECO:0000259" key="3">
    <source>
        <dbReference type="PROSITE" id="PS51186"/>
    </source>
</evidence>
<dbReference type="PANTHER" id="PTHR43877">
    <property type="entry name" value="AMINOALKYLPHOSPHONATE N-ACETYLTRANSFERASE-RELATED-RELATED"/>
    <property type="match status" value="1"/>
</dbReference>
<dbReference type="RefSeq" id="WP_169699633.1">
    <property type="nucleotide sequence ID" value="NZ_LS974202.1"/>
</dbReference>
<dbReference type="Gene3D" id="3.40.630.30">
    <property type="match status" value="1"/>
</dbReference>
<organism evidence="4 5">
    <name type="scientific">Mesotoga infera</name>
    <dbReference type="NCBI Taxonomy" id="1236046"/>
    <lineage>
        <taxon>Bacteria</taxon>
        <taxon>Thermotogati</taxon>
        <taxon>Thermotogota</taxon>
        <taxon>Thermotogae</taxon>
        <taxon>Kosmotogales</taxon>
        <taxon>Kosmotogaceae</taxon>
        <taxon>Mesotoga</taxon>
    </lineage>
</organism>
<protein>
    <submittedName>
        <fullName evidence="4">Acetyltransferase</fullName>
    </submittedName>
</protein>
<dbReference type="EMBL" id="LS974202">
    <property type="protein sequence ID" value="SSC13485.1"/>
    <property type="molecule type" value="Genomic_DNA"/>
</dbReference>
<keyword evidence="5" id="KW-1185">Reference proteome</keyword>
<keyword evidence="1 4" id="KW-0808">Transferase</keyword>
<dbReference type="SUPFAM" id="SSF55729">
    <property type="entry name" value="Acyl-CoA N-acyltransferases (Nat)"/>
    <property type="match status" value="1"/>
</dbReference>
<evidence type="ECO:0000313" key="5">
    <source>
        <dbReference type="Proteomes" id="UP000250796"/>
    </source>
</evidence>
<evidence type="ECO:0000256" key="2">
    <source>
        <dbReference type="ARBA" id="ARBA00023315"/>
    </source>
</evidence>
<dbReference type="InterPro" id="IPR050832">
    <property type="entry name" value="Bact_Acetyltransf"/>
</dbReference>
<dbReference type="Proteomes" id="UP000250796">
    <property type="component" value="Chromosome MESINF"/>
</dbReference>
<dbReference type="PANTHER" id="PTHR43877:SF6">
    <property type="entry name" value="GCN5-RELATED N-ACETYLTRANSFERASE"/>
    <property type="match status" value="1"/>
</dbReference>
<sequence>MEILPYSKDRQEEIMMVEKFYAEKYPFAESFDVLDLKNPLLNGRKNILLALQSGKVVGFSKFLSRQNFSSKFYHHIWLDIKTVPFNGAHEVMKKLFQSSIRPIRESTKSYFRAAGTRICVKLHESETERSRFFEELGFLPWIDFYYMERDLELPVMPVKLPESLLVKVWKPKKEPEILKYLSAEQSCFPDSPLEYRYLNYFFQRPDWKSQGAVIAVFDGKENLVASLMVYPSSNGVYYTEEVFVVNRWRGKGVARALMSEALIYLQNRQARSALLSVTSDRTTALKIYRECGYVHTFTRKVLVLPI</sequence>
<proteinExistence type="predicted"/>
<evidence type="ECO:0000313" key="4">
    <source>
        <dbReference type="EMBL" id="SSC13485.1"/>
    </source>
</evidence>
<dbReference type="GO" id="GO:0016747">
    <property type="term" value="F:acyltransferase activity, transferring groups other than amino-acyl groups"/>
    <property type="evidence" value="ECO:0007669"/>
    <property type="project" value="InterPro"/>
</dbReference>
<dbReference type="Pfam" id="PF00583">
    <property type="entry name" value="Acetyltransf_1"/>
    <property type="match status" value="1"/>
</dbReference>
<feature type="domain" description="N-acetyltransferase" evidence="3">
    <location>
        <begin position="167"/>
        <end position="306"/>
    </location>
</feature>
<dbReference type="InterPro" id="IPR016181">
    <property type="entry name" value="Acyl_CoA_acyltransferase"/>
</dbReference>
<accession>A0A7Z7LGF6</accession>
<dbReference type="PROSITE" id="PS51186">
    <property type="entry name" value="GNAT"/>
    <property type="match status" value="1"/>
</dbReference>
<dbReference type="KEGG" id="minf:MESINF_2045"/>
<gene>
    <name evidence="4" type="ORF">MESINF_2045</name>
</gene>
<name>A0A7Z7LGF6_9BACT</name>
<dbReference type="InterPro" id="IPR000182">
    <property type="entry name" value="GNAT_dom"/>
</dbReference>
<dbReference type="CDD" id="cd04301">
    <property type="entry name" value="NAT_SF"/>
    <property type="match status" value="1"/>
</dbReference>
<reference evidence="4 5" key="1">
    <citation type="submission" date="2017-01" db="EMBL/GenBank/DDBJ databases">
        <authorList>
            <person name="Erauso G."/>
        </authorList>
    </citation>
    <scope>NUCLEOTIDE SEQUENCE [LARGE SCALE GENOMIC DNA]</scope>
    <source>
        <strain evidence="4">MESINF1</strain>
    </source>
</reference>